<keyword evidence="1" id="KW-0472">Membrane</keyword>
<evidence type="ECO:0000313" key="2">
    <source>
        <dbReference type="EMBL" id="CRI17394.1"/>
    </source>
</evidence>
<evidence type="ECO:0000313" key="3">
    <source>
        <dbReference type="Proteomes" id="UP000039437"/>
    </source>
</evidence>
<gene>
    <name evidence="2" type="ORF">BN1321_40014</name>
</gene>
<dbReference type="EMBL" id="CVOQ01000034">
    <property type="protein sequence ID" value="CRI17394.1"/>
    <property type="molecule type" value="Genomic_DNA"/>
</dbReference>
<feature type="transmembrane region" description="Helical" evidence="1">
    <location>
        <begin position="12"/>
        <end position="31"/>
    </location>
</feature>
<reference evidence="2 3" key="1">
    <citation type="submission" date="2015-04" db="EMBL/GenBank/DDBJ databases">
        <authorList>
            <person name="Syromyatnikov M.Y."/>
            <person name="Popov V.N."/>
        </authorList>
    </citation>
    <scope>NUCLEOTIDE SEQUENCE [LARGE SCALE GENOMIC DNA]</scope>
    <source>
        <strain evidence="2 3">AH1</strain>
    </source>
</reference>
<keyword evidence="1" id="KW-1133">Transmembrane helix</keyword>
<protein>
    <submittedName>
        <fullName evidence="2">Uncharacterized protein</fullName>
    </submittedName>
</protein>
<name>A0A0U1MSF8_STAAU</name>
<accession>A0A0U1MSF8</accession>
<organism evidence="2 3">
    <name type="scientific">Staphylococcus aureus</name>
    <dbReference type="NCBI Taxonomy" id="1280"/>
    <lineage>
        <taxon>Bacteria</taxon>
        <taxon>Bacillati</taxon>
        <taxon>Bacillota</taxon>
        <taxon>Bacilli</taxon>
        <taxon>Bacillales</taxon>
        <taxon>Staphylococcaceae</taxon>
        <taxon>Staphylococcus</taxon>
    </lineage>
</organism>
<proteinExistence type="predicted"/>
<dbReference type="Proteomes" id="UP000039437">
    <property type="component" value="Unassembled WGS sequence"/>
</dbReference>
<sequence>MIELNHSSFVKLLIQFIIFINSMITKILFVYNNKSRYSII</sequence>
<evidence type="ECO:0000256" key="1">
    <source>
        <dbReference type="SAM" id="Phobius"/>
    </source>
</evidence>
<dbReference type="AlphaFoldDB" id="A0A0U1MSF8"/>
<keyword evidence="1" id="KW-0812">Transmembrane</keyword>